<feature type="transmembrane region" description="Helical" evidence="11">
    <location>
        <begin position="48"/>
        <end position="68"/>
    </location>
</feature>
<dbReference type="SFLD" id="SFLDS00003">
    <property type="entry name" value="Haloacid_Dehalogenase"/>
    <property type="match status" value="1"/>
</dbReference>
<feature type="transmembrane region" description="Helical" evidence="11">
    <location>
        <begin position="794"/>
        <end position="814"/>
    </location>
</feature>
<dbReference type="SUPFAM" id="SSF56784">
    <property type="entry name" value="HAD-like"/>
    <property type="match status" value="1"/>
</dbReference>
<dbReference type="InterPro" id="IPR004014">
    <property type="entry name" value="ATPase_P-typ_cation-transptr_N"/>
</dbReference>
<dbReference type="FunFam" id="1.20.1110.10:FF:000065">
    <property type="entry name" value="Sarcoplasmic/endoplasmic reticulum calcium ATPase 1"/>
    <property type="match status" value="1"/>
</dbReference>
<evidence type="ECO:0000313" key="14">
    <source>
        <dbReference type="Proteomes" id="UP000660861"/>
    </source>
</evidence>
<dbReference type="GO" id="GO:0005524">
    <property type="term" value="F:ATP binding"/>
    <property type="evidence" value="ECO:0007669"/>
    <property type="project" value="UniProtKB-KW"/>
</dbReference>
<evidence type="ECO:0000256" key="7">
    <source>
        <dbReference type="ARBA" id="ARBA00022967"/>
    </source>
</evidence>
<dbReference type="SMART" id="SM00831">
    <property type="entry name" value="Cation_ATPase_N"/>
    <property type="match status" value="1"/>
</dbReference>
<dbReference type="Pfam" id="PF13246">
    <property type="entry name" value="Cation_ATPase"/>
    <property type="match status" value="1"/>
</dbReference>
<evidence type="ECO:0000256" key="3">
    <source>
        <dbReference type="ARBA" id="ARBA00022692"/>
    </source>
</evidence>
<dbReference type="PRINTS" id="PR00120">
    <property type="entry name" value="HATPASE"/>
</dbReference>
<dbReference type="GO" id="GO:1990573">
    <property type="term" value="P:potassium ion import across plasma membrane"/>
    <property type="evidence" value="ECO:0007669"/>
    <property type="project" value="TreeGrafter"/>
</dbReference>
<dbReference type="AlphaFoldDB" id="A0A926EAH0"/>
<evidence type="ECO:0000256" key="2">
    <source>
        <dbReference type="ARBA" id="ARBA00005675"/>
    </source>
</evidence>
<dbReference type="GO" id="GO:0030007">
    <property type="term" value="P:intracellular potassium ion homeostasis"/>
    <property type="evidence" value="ECO:0007669"/>
    <property type="project" value="TreeGrafter"/>
</dbReference>
<gene>
    <name evidence="13" type="ORF">H8709_01015</name>
</gene>
<dbReference type="PRINTS" id="PR00119">
    <property type="entry name" value="CATATPASE"/>
</dbReference>
<dbReference type="GO" id="GO:0005886">
    <property type="term" value="C:plasma membrane"/>
    <property type="evidence" value="ECO:0007669"/>
    <property type="project" value="TreeGrafter"/>
</dbReference>
<comment type="catalytic activity">
    <reaction evidence="10">
        <text>Ca(2+)(in) + ATP + H2O = Ca(2+)(out) + ADP + phosphate + H(+)</text>
        <dbReference type="Rhea" id="RHEA:18105"/>
        <dbReference type="ChEBI" id="CHEBI:15377"/>
        <dbReference type="ChEBI" id="CHEBI:15378"/>
        <dbReference type="ChEBI" id="CHEBI:29108"/>
        <dbReference type="ChEBI" id="CHEBI:30616"/>
        <dbReference type="ChEBI" id="CHEBI:43474"/>
        <dbReference type="ChEBI" id="CHEBI:456216"/>
        <dbReference type="EC" id="7.2.2.10"/>
    </reaction>
</comment>
<dbReference type="GO" id="GO:0005388">
    <property type="term" value="F:P-type calcium transporter activity"/>
    <property type="evidence" value="ECO:0007669"/>
    <property type="project" value="UniProtKB-EC"/>
</dbReference>
<comment type="subcellular location">
    <subcellularLocation>
        <location evidence="1">Membrane</location>
        <topology evidence="1">Multi-pass membrane protein</topology>
    </subcellularLocation>
</comment>
<proteinExistence type="inferred from homology"/>
<dbReference type="PANTHER" id="PTHR43294:SF20">
    <property type="entry name" value="P-TYPE ATPASE"/>
    <property type="match status" value="1"/>
</dbReference>
<dbReference type="SUPFAM" id="SSF81653">
    <property type="entry name" value="Calcium ATPase, transduction domain A"/>
    <property type="match status" value="1"/>
</dbReference>
<keyword evidence="7" id="KW-1278">Translocase</keyword>
<dbReference type="InterPro" id="IPR018303">
    <property type="entry name" value="ATPase_P-typ_P_site"/>
</dbReference>
<dbReference type="InterPro" id="IPR006068">
    <property type="entry name" value="ATPase_P-typ_cation-transptr_C"/>
</dbReference>
<name>A0A926EAH0_9FIRM</name>
<keyword evidence="9 11" id="KW-0472">Membrane</keyword>
<dbReference type="Gene3D" id="2.70.150.10">
    <property type="entry name" value="Calcium-transporting ATPase, cytoplasmic transduction domain A"/>
    <property type="match status" value="1"/>
</dbReference>
<keyword evidence="5" id="KW-0067">ATP-binding</keyword>
<dbReference type="FunFam" id="3.40.50.1000:FF:000001">
    <property type="entry name" value="Phospholipid-transporting ATPase IC"/>
    <property type="match status" value="1"/>
</dbReference>
<protein>
    <submittedName>
        <fullName evidence="13">Cation-translocating P-type ATPase</fullName>
    </submittedName>
</protein>
<dbReference type="Gene3D" id="3.40.50.1000">
    <property type="entry name" value="HAD superfamily/HAD-like"/>
    <property type="match status" value="1"/>
</dbReference>
<evidence type="ECO:0000259" key="12">
    <source>
        <dbReference type="SMART" id="SM00831"/>
    </source>
</evidence>
<accession>A0A926EAH0</accession>
<dbReference type="PANTHER" id="PTHR43294">
    <property type="entry name" value="SODIUM/POTASSIUM-TRANSPORTING ATPASE SUBUNIT ALPHA"/>
    <property type="match status" value="1"/>
</dbReference>
<dbReference type="InterPro" id="IPR001757">
    <property type="entry name" value="P_typ_ATPase"/>
</dbReference>
<dbReference type="EMBL" id="JACRTC010000001">
    <property type="protein sequence ID" value="MBC8569410.1"/>
    <property type="molecule type" value="Genomic_DNA"/>
</dbReference>
<dbReference type="GO" id="GO:1902600">
    <property type="term" value="P:proton transmembrane transport"/>
    <property type="evidence" value="ECO:0007669"/>
    <property type="project" value="TreeGrafter"/>
</dbReference>
<dbReference type="Proteomes" id="UP000660861">
    <property type="component" value="Unassembled WGS sequence"/>
</dbReference>
<dbReference type="Gene3D" id="3.40.1110.10">
    <property type="entry name" value="Calcium-transporting ATPase, cytoplasmic domain N"/>
    <property type="match status" value="1"/>
</dbReference>
<reference evidence="13" key="1">
    <citation type="submission" date="2020-08" db="EMBL/GenBank/DDBJ databases">
        <title>Genome public.</title>
        <authorList>
            <person name="Liu C."/>
            <person name="Sun Q."/>
        </authorList>
    </citation>
    <scope>NUCLEOTIDE SEQUENCE</scope>
    <source>
        <strain evidence="13">NSJ-54</strain>
    </source>
</reference>
<dbReference type="SUPFAM" id="SSF81665">
    <property type="entry name" value="Calcium ATPase, transmembrane domain M"/>
    <property type="match status" value="1"/>
</dbReference>
<dbReference type="InterPro" id="IPR008250">
    <property type="entry name" value="ATPase_P-typ_transduc_dom_A_sf"/>
</dbReference>
<dbReference type="InterPro" id="IPR023298">
    <property type="entry name" value="ATPase_P-typ_TM_dom_sf"/>
</dbReference>
<keyword evidence="14" id="KW-1185">Reference proteome</keyword>
<dbReference type="RefSeq" id="WP_262396512.1">
    <property type="nucleotide sequence ID" value="NZ_JACRTC010000001.1"/>
</dbReference>
<evidence type="ECO:0000256" key="1">
    <source>
        <dbReference type="ARBA" id="ARBA00004141"/>
    </source>
</evidence>
<dbReference type="Gene3D" id="1.20.1110.10">
    <property type="entry name" value="Calcium-transporting ATPase, transmembrane domain"/>
    <property type="match status" value="1"/>
</dbReference>
<keyword evidence="8 11" id="KW-1133">Transmembrane helix</keyword>
<feature type="transmembrane region" description="Helical" evidence="11">
    <location>
        <begin position="74"/>
        <end position="93"/>
    </location>
</feature>
<feature type="domain" description="Cation-transporting P-type ATPase N-terminal" evidence="12">
    <location>
        <begin position="1"/>
        <end position="70"/>
    </location>
</feature>
<comment type="caution">
    <text evidence="13">The sequence shown here is derived from an EMBL/GenBank/DDBJ whole genome shotgun (WGS) entry which is preliminary data.</text>
</comment>
<comment type="similarity">
    <text evidence="2">Belongs to the cation transport ATPase (P-type) (TC 3.A.3) family. Type IIA subfamily.</text>
</comment>
<evidence type="ECO:0000256" key="11">
    <source>
        <dbReference type="SAM" id="Phobius"/>
    </source>
</evidence>
<feature type="transmembrane region" description="Helical" evidence="11">
    <location>
        <begin position="718"/>
        <end position="739"/>
    </location>
</feature>
<keyword evidence="3 11" id="KW-0812">Transmembrane</keyword>
<dbReference type="GO" id="GO:0005391">
    <property type="term" value="F:P-type sodium:potassium-exchanging transporter activity"/>
    <property type="evidence" value="ECO:0007669"/>
    <property type="project" value="TreeGrafter"/>
</dbReference>
<dbReference type="SFLD" id="SFLDG00002">
    <property type="entry name" value="C1.7:_P-type_atpase_like"/>
    <property type="match status" value="1"/>
</dbReference>
<feature type="transmembrane region" description="Helical" evidence="11">
    <location>
        <begin position="267"/>
        <end position="289"/>
    </location>
</feature>
<evidence type="ECO:0000256" key="8">
    <source>
        <dbReference type="ARBA" id="ARBA00022989"/>
    </source>
</evidence>
<dbReference type="GO" id="GO:0016887">
    <property type="term" value="F:ATP hydrolysis activity"/>
    <property type="evidence" value="ECO:0007669"/>
    <property type="project" value="InterPro"/>
</dbReference>
<evidence type="ECO:0000256" key="4">
    <source>
        <dbReference type="ARBA" id="ARBA00022741"/>
    </source>
</evidence>
<evidence type="ECO:0000256" key="10">
    <source>
        <dbReference type="ARBA" id="ARBA00048694"/>
    </source>
</evidence>
<keyword evidence="6" id="KW-0460">Magnesium</keyword>
<dbReference type="InterPro" id="IPR023299">
    <property type="entry name" value="ATPase_P-typ_cyto_dom_N"/>
</dbReference>
<dbReference type="InterPro" id="IPR036412">
    <property type="entry name" value="HAD-like_sf"/>
</dbReference>
<organism evidence="13 14">
    <name type="scientific">Zongyangia hominis</name>
    <dbReference type="NCBI Taxonomy" id="2763677"/>
    <lineage>
        <taxon>Bacteria</taxon>
        <taxon>Bacillati</taxon>
        <taxon>Bacillota</taxon>
        <taxon>Clostridia</taxon>
        <taxon>Eubacteriales</taxon>
        <taxon>Oscillospiraceae</taxon>
        <taxon>Zongyangia</taxon>
    </lineage>
</organism>
<dbReference type="Pfam" id="PF00122">
    <property type="entry name" value="E1-E2_ATPase"/>
    <property type="match status" value="1"/>
</dbReference>
<feature type="transmembrane region" description="Helical" evidence="11">
    <location>
        <begin position="834"/>
        <end position="853"/>
    </location>
</feature>
<dbReference type="InterPro" id="IPR023214">
    <property type="entry name" value="HAD_sf"/>
</dbReference>
<feature type="transmembrane region" description="Helical" evidence="11">
    <location>
        <begin position="237"/>
        <end position="255"/>
    </location>
</feature>
<dbReference type="GO" id="GO:0006883">
    <property type="term" value="P:intracellular sodium ion homeostasis"/>
    <property type="evidence" value="ECO:0007669"/>
    <property type="project" value="TreeGrafter"/>
</dbReference>
<dbReference type="SFLD" id="SFLDF00027">
    <property type="entry name" value="p-type_atpase"/>
    <property type="match status" value="1"/>
</dbReference>
<dbReference type="InterPro" id="IPR050510">
    <property type="entry name" value="Cation_transp_ATPase_P-type"/>
</dbReference>
<dbReference type="InterPro" id="IPR059000">
    <property type="entry name" value="ATPase_P-type_domA"/>
</dbReference>
<feature type="transmembrane region" description="Helical" evidence="11">
    <location>
        <begin position="760"/>
        <end position="788"/>
    </location>
</feature>
<dbReference type="SUPFAM" id="SSF81660">
    <property type="entry name" value="Metal cation-transporting ATPase, ATP-binding domain N"/>
    <property type="match status" value="1"/>
</dbReference>
<dbReference type="Pfam" id="PF00689">
    <property type="entry name" value="Cation_ATPase_C"/>
    <property type="match status" value="1"/>
</dbReference>
<dbReference type="InterPro" id="IPR044492">
    <property type="entry name" value="P_typ_ATPase_HD_dom"/>
</dbReference>
<feature type="transmembrane region" description="Helical" evidence="11">
    <location>
        <begin position="865"/>
        <end position="886"/>
    </location>
</feature>
<evidence type="ECO:0000256" key="6">
    <source>
        <dbReference type="ARBA" id="ARBA00022842"/>
    </source>
</evidence>
<evidence type="ECO:0000313" key="13">
    <source>
        <dbReference type="EMBL" id="MBC8569410.1"/>
    </source>
</evidence>
<evidence type="ECO:0000256" key="9">
    <source>
        <dbReference type="ARBA" id="ARBA00023136"/>
    </source>
</evidence>
<dbReference type="NCBIfam" id="TIGR01494">
    <property type="entry name" value="ATPase_P-type"/>
    <property type="match status" value="3"/>
</dbReference>
<dbReference type="GO" id="GO:0036376">
    <property type="term" value="P:sodium ion export across plasma membrane"/>
    <property type="evidence" value="ECO:0007669"/>
    <property type="project" value="TreeGrafter"/>
</dbReference>
<dbReference type="FunFam" id="3.40.50.1000:FF:000028">
    <property type="entry name" value="Calcium-transporting P-type ATPase, putative"/>
    <property type="match status" value="1"/>
</dbReference>
<feature type="transmembrane region" description="Helical" evidence="11">
    <location>
        <begin position="692"/>
        <end position="712"/>
    </location>
</feature>
<dbReference type="PROSITE" id="PS00154">
    <property type="entry name" value="ATPASE_E1_E2"/>
    <property type="match status" value="1"/>
</dbReference>
<keyword evidence="4" id="KW-0547">Nucleotide-binding</keyword>
<sequence>MRKRMESGGEMLPAAGLSQVQAQNRLEEFGENVLTGGKKIKASHIFAAQFKDVMVMILLVSTVLSVLMGEVTEAITIIVIVLLNALLGFFQEFRTEKTLDKLKNMAAPGATVLRDGVPVMIPASQVVRDDVVLLKAGDRVPADAVILEASSLYSDESLLSGESVEVEKIPCTDLSLPPELHRSDMVYMGTVITKGRGRAMVVSTGMQSEMGHIAGMLSEIEPEPTPLQKKLDVMGKYIAIGCLVICAVVAATGILRGEPVFDMVVTGISLAVAAVPEGLPAIVTIALALSVSRMLKRNALVRKLHAVETLGCADVICSDKTGTLTENKMTATHLYTTEGMIEVTGSGYEKGGEFLMGGRRVNVTAMTDVQMLLHIAVGCNNASIYTDDPREPRNRSFNPSRDVWQTAGEATETALLILAAKAGVFKEDEEREYRRIDEIPFDSTRKCMSVIVSSRSGDTQLFCKGAPDVVLEKCGYYSTNGRTLPLTSAMKQEFLRQNEEMGRQALRVLGFAYKTCRGSDRAEQNLVFCGLTGMIDPPRQEAYDAVLRCRQAGIRPVMITGDHIITASAIARKLKILTGDGIAMTGAEIDGMDDREFERIVGRVSVFARVTPGHKLRIVRALKKNGHVVAMTGDGVNDAPAIKEADIGVAMGMNGTDVTKEASSIILMDDNFATLVAAVEQGRVIYDNIRKFIRYLLSSNIGEVLTMFIGMLMGMPVILLPIQILLINLVTDGLPAIALGLEGAQENVMRRKPRSAREGIFAGGLLGLIIFRGCLIALATLGCFVTFFNLTGNLAIARTGAFLTLVLAQLIHVFECKSEQKSLFRINIFDNWKLIFAVLISAAIVFLSIYHPWGQFIFRTIPLSFMQLMIVSAFCIAGPLISSIIYSFSFRKKEEFVVTAEMPE</sequence>
<dbReference type="Pfam" id="PF00690">
    <property type="entry name" value="Cation_ATPase_N"/>
    <property type="match status" value="1"/>
</dbReference>
<evidence type="ECO:0000256" key="5">
    <source>
        <dbReference type="ARBA" id="ARBA00022840"/>
    </source>
</evidence>